<dbReference type="Gene3D" id="3.30.420.60">
    <property type="entry name" value="eRF1 domain 2"/>
    <property type="match status" value="1"/>
</dbReference>
<dbReference type="GeneID" id="36835212"/>
<evidence type="ECO:0000256" key="2">
    <source>
        <dbReference type="ARBA" id="ARBA00004496"/>
    </source>
</evidence>
<feature type="domain" description="eRF1/Pelota-like N-terminal" evidence="10">
    <location>
        <begin position="1"/>
        <end position="122"/>
    </location>
</feature>
<dbReference type="InterPro" id="IPR023521">
    <property type="entry name" value="Pelota_arc"/>
</dbReference>
<accession>A0A2U9IWZ0</accession>
<keyword evidence="4 9" id="KW-0963">Cytoplasm</keyword>
<dbReference type="InterPro" id="IPR004405">
    <property type="entry name" value="TF_pelota"/>
</dbReference>
<keyword evidence="8 9" id="KW-0378">Hydrolase</keyword>
<protein>
    <recommendedName>
        <fullName evidence="9">Protein pelota homolog</fullName>
        <ecNumber evidence="9">3.1.-.-</ecNumber>
    </recommendedName>
</protein>
<name>A0A2U9IWZ0_9CREN</name>
<comment type="subcellular location">
    <subcellularLocation>
        <location evidence="2 9">Cytoplasm</location>
    </subcellularLocation>
</comment>
<dbReference type="GO" id="GO:0070966">
    <property type="term" value="P:nuclear-transcribed mRNA catabolic process, no-go decay"/>
    <property type="evidence" value="ECO:0007669"/>
    <property type="project" value="InterPro"/>
</dbReference>
<keyword evidence="12" id="KW-1185">Reference proteome</keyword>
<dbReference type="GO" id="GO:0004519">
    <property type="term" value="F:endonuclease activity"/>
    <property type="evidence" value="ECO:0007669"/>
    <property type="project" value="UniProtKB-UniRule"/>
</dbReference>
<evidence type="ECO:0000259" key="10">
    <source>
        <dbReference type="SMART" id="SM01194"/>
    </source>
</evidence>
<dbReference type="InterPro" id="IPR058547">
    <property type="entry name" value="Pelota_N"/>
</dbReference>
<dbReference type="GO" id="GO:0005737">
    <property type="term" value="C:cytoplasm"/>
    <property type="evidence" value="ECO:0007669"/>
    <property type="project" value="UniProtKB-SubCell"/>
</dbReference>
<comment type="subunit">
    <text evidence="9">Monomer.</text>
</comment>
<evidence type="ECO:0000256" key="7">
    <source>
        <dbReference type="ARBA" id="ARBA00022759"/>
    </source>
</evidence>
<evidence type="ECO:0000256" key="4">
    <source>
        <dbReference type="ARBA" id="ARBA00022490"/>
    </source>
</evidence>
<dbReference type="InterPro" id="IPR029064">
    <property type="entry name" value="Ribosomal_eL30-like_sf"/>
</dbReference>
<dbReference type="SMART" id="SM01194">
    <property type="entry name" value="eRF1_1"/>
    <property type="match status" value="1"/>
</dbReference>
<keyword evidence="6 9" id="KW-0479">Metal-binding</keyword>
<dbReference type="STRING" id="1293036.GCA_001315825_00190"/>
<organism evidence="11 12">
    <name type="scientific">Metallosphaera hakonensis JCM 8857 = DSM 7519</name>
    <dbReference type="NCBI Taxonomy" id="1293036"/>
    <lineage>
        <taxon>Archaea</taxon>
        <taxon>Thermoproteota</taxon>
        <taxon>Thermoprotei</taxon>
        <taxon>Sulfolobales</taxon>
        <taxon>Sulfolobaceae</taxon>
        <taxon>Metallosphaera</taxon>
    </lineage>
</organism>
<dbReference type="GO" id="GO:0046872">
    <property type="term" value="F:metal ion binding"/>
    <property type="evidence" value="ECO:0007669"/>
    <property type="project" value="UniProtKB-UniRule"/>
</dbReference>
<evidence type="ECO:0000313" key="12">
    <source>
        <dbReference type="Proteomes" id="UP000247586"/>
    </source>
</evidence>
<reference evidence="12" key="2">
    <citation type="submission" date="2020-03" db="EMBL/GenBank/DDBJ databases">
        <title>Complete Genome Sequences of Extremely Thermoacidophilic, Metal-Mobilizing Type-Strain Members of the Archaeal Family Sulfolobaceae: Acidianus brierleyi DSM-1651T, Acidianus sulfidivorans DSM-18786T, Metallosphaera hakonensis DSM-7519T, and Metallosphaera prunae DSM-10039T.</title>
        <authorList>
            <person name="Counts J.A."/>
            <person name="Kelly R.M."/>
        </authorList>
    </citation>
    <scope>NUCLEOTIDE SEQUENCE [LARGE SCALE GENOMIC DNA]</scope>
    <source>
        <strain evidence="12">HO1-1</strain>
    </source>
</reference>
<dbReference type="GO" id="GO:0070651">
    <property type="term" value="P:nonfunctional rRNA decay"/>
    <property type="evidence" value="ECO:0007669"/>
    <property type="project" value="TreeGrafter"/>
</dbReference>
<dbReference type="InterPro" id="IPR005140">
    <property type="entry name" value="eRF1_Pelota-like_N"/>
</dbReference>
<evidence type="ECO:0000256" key="3">
    <source>
        <dbReference type="ARBA" id="ARBA00009504"/>
    </source>
</evidence>
<comment type="domain">
    <text evidence="9">The N-terminal domain has the RNA-binding Sm fold. It harbors the endoribonuclease activity.</text>
</comment>
<reference evidence="12" key="3">
    <citation type="submission" date="2020-03" db="EMBL/GenBank/DDBJ databases">
        <title>Sequencing and Assembly of Multiple Reported Metal-Biooxidizing Members of the Extremely Thermoacidophilic Archaeal Family Sulfolobaceae.</title>
        <authorList>
            <person name="Counts J.A."/>
            <person name="Kelly R.M."/>
        </authorList>
    </citation>
    <scope>NUCLEOTIDE SEQUENCE [LARGE SCALE GENOMIC DNA]</scope>
    <source>
        <strain evidence="12">HO1-1</strain>
    </source>
</reference>
<dbReference type="SUPFAM" id="SSF55315">
    <property type="entry name" value="L30e-like"/>
    <property type="match status" value="1"/>
</dbReference>
<dbReference type="RefSeq" id="WP_054836049.1">
    <property type="nucleotide sequence ID" value="NZ_BBBA01000001.1"/>
</dbReference>
<dbReference type="InterPro" id="IPR042226">
    <property type="entry name" value="eFR1_2_sf"/>
</dbReference>
<dbReference type="GO" id="GO:0016787">
    <property type="term" value="F:hydrolase activity"/>
    <property type="evidence" value="ECO:0007669"/>
    <property type="project" value="UniProtKB-KW"/>
</dbReference>
<dbReference type="PANTHER" id="PTHR10853:SF0">
    <property type="entry name" value="PROTEIN PELOTA HOMOLOG"/>
    <property type="match status" value="1"/>
</dbReference>
<dbReference type="GO" id="GO:0070481">
    <property type="term" value="P:nuclear-transcribed mRNA catabolic process, non-stop decay"/>
    <property type="evidence" value="ECO:0007669"/>
    <property type="project" value="InterPro"/>
</dbReference>
<sequence>MKILEYDEKSNALKLHVENEDDLWLIHLLLSKGDIVVARTTRDVSMGNDSRRVPMIVELEVEFSEFQPFTSRLRIHGLVRDAPERYGIKGSHHTINLDIGDEIVIIKRWTKSLLERVKKQAERNKKIMIALVDQDELLIAIPMEQGIKILTERSLPGISDEDQSLESLAIDVTKEIEQYVKQYSPEAIIIAGPGPFKEIVRDKLKVKSKIYLDSVSSSSRSGLNEILRRDVIDQVMRDYQISIASRELERALALLAQNSSLITYGQDEVERASSLGAIQTLLVTDELLTLENEEMRKRIEAIMENVESKGGKVMIVPKDSPIFYQLKNLSGILAILRFRIN</sequence>
<dbReference type="EMBL" id="CP029287">
    <property type="protein sequence ID" value="AWS00631.1"/>
    <property type="molecule type" value="Genomic_DNA"/>
</dbReference>
<comment type="function">
    <text evidence="9">May function in recognizing stalled ribosomes, interact with stem-loop structures in stalled mRNA molecules, and effect endonucleolytic cleavage of the mRNA. May play a role in the release non-functional ribosomes and degradation of damaged mRNAs. Has endoribonuclease activity.</text>
</comment>
<dbReference type="GO" id="GO:0032790">
    <property type="term" value="P:ribosome disassembly"/>
    <property type="evidence" value="ECO:0007669"/>
    <property type="project" value="TreeGrafter"/>
</dbReference>
<keyword evidence="7 9" id="KW-0255">Endonuclease</keyword>
<dbReference type="Pfam" id="PF03465">
    <property type="entry name" value="eRF1_3"/>
    <property type="match status" value="1"/>
</dbReference>
<evidence type="ECO:0000256" key="1">
    <source>
        <dbReference type="ARBA" id="ARBA00001968"/>
    </source>
</evidence>
<proteinExistence type="inferred from homology"/>
<dbReference type="GO" id="GO:0071025">
    <property type="term" value="P:RNA surveillance"/>
    <property type="evidence" value="ECO:0007669"/>
    <property type="project" value="InterPro"/>
</dbReference>
<gene>
    <name evidence="9" type="primary">pelA</name>
    <name evidence="11" type="ORF">DFR87_07680</name>
</gene>
<keyword evidence="5 9" id="KW-0540">Nuclease</keyword>
<dbReference type="HAMAP" id="MF_01853">
    <property type="entry name" value="PelO"/>
    <property type="match status" value="1"/>
</dbReference>
<dbReference type="SUPFAM" id="SSF159065">
    <property type="entry name" value="Dom34/Pelota N-terminal domain-like"/>
    <property type="match status" value="1"/>
</dbReference>
<dbReference type="SUPFAM" id="SSF53137">
    <property type="entry name" value="Translational machinery components"/>
    <property type="match status" value="1"/>
</dbReference>
<comment type="cofactor">
    <cofactor evidence="1 9">
        <name>a divalent metal cation</name>
        <dbReference type="ChEBI" id="CHEBI:60240"/>
    </cofactor>
</comment>
<dbReference type="InterPro" id="IPR038069">
    <property type="entry name" value="Pelota/DOM34_N"/>
</dbReference>
<dbReference type="Gene3D" id="2.30.30.870">
    <property type="entry name" value="Pelota, domain A"/>
    <property type="match status" value="1"/>
</dbReference>
<dbReference type="Proteomes" id="UP000247586">
    <property type="component" value="Chromosome"/>
</dbReference>
<dbReference type="EC" id="3.1.-.-" evidence="9"/>
<dbReference type="OrthoDB" id="31300at2157"/>
<dbReference type="Pfam" id="PF26356">
    <property type="entry name" value="Pelota_N"/>
    <property type="match status" value="1"/>
</dbReference>
<dbReference type="InterPro" id="IPR005142">
    <property type="entry name" value="eRF1_3"/>
</dbReference>
<evidence type="ECO:0000313" key="11">
    <source>
        <dbReference type="EMBL" id="AWS00631.1"/>
    </source>
</evidence>
<evidence type="ECO:0000256" key="9">
    <source>
        <dbReference type="HAMAP-Rule" id="MF_01853"/>
    </source>
</evidence>
<dbReference type="KEGG" id="mhk:DFR87_07680"/>
<reference evidence="11 12" key="1">
    <citation type="submission" date="2018-05" db="EMBL/GenBank/DDBJ databases">
        <title>Complete Genome Sequences of Extremely Thermoacidophilic, Metal-Mobilizing Type-Strain Members of the Archaeal Family Sulfolobaceae: Acidianus brierleyi DSM-1651T, Acidianus sulfidivorans DSM-18786T, Metallosphaera hakonensis DSM-7519T, and Metallosphaera prunae DSM-10039T.</title>
        <authorList>
            <person name="Counts J.A."/>
            <person name="Kelly R.M."/>
        </authorList>
    </citation>
    <scope>NUCLEOTIDE SEQUENCE [LARGE SCALE GENOMIC DNA]</scope>
    <source>
        <strain evidence="11 12">HO1-1</strain>
    </source>
</reference>
<evidence type="ECO:0000256" key="6">
    <source>
        <dbReference type="ARBA" id="ARBA00022723"/>
    </source>
</evidence>
<evidence type="ECO:0000256" key="5">
    <source>
        <dbReference type="ARBA" id="ARBA00022722"/>
    </source>
</evidence>
<dbReference type="Gene3D" id="3.30.1330.30">
    <property type="match status" value="1"/>
</dbReference>
<dbReference type="PANTHER" id="PTHR10853">
    <property type="entry name" value="PELOTA"/>
    <property type="match status" value="1"/>
</dbReference>
<evidence type="ECO:0000256" key="8">
    <source>
        <dbReference type="ARBA" id="ARBA00022801"/>
    </source>
</evidence>
<dbReference type="AlphaFoldDB" id="A0A2U9IWZ0"/>
<comment type="similarity">
    <text evidence="3 9">Belongs to the eukaryotic release factor 1 family. Pelota subfamily.</text>
</comment>
<dbReference type="NCBIfam" id="TIGR00111">
    <property type="entry name" value="pelota"/>
    <property type="match status" value="1"/>
</dbReference>